<reference evidence="2 3" key="1">
    <citation type="submission" date="2018-08" db="EMBL/GenBank/DDBJ databases">
        <title>Chitinophaga sp. K20C18050901, a novel bacterium isolated from forest soil.</title>
        <authorList>
            <person name="Wang C."/>
        </authorList>
    </citation>
    <scope>NUCLEOTIDE SEQUENCE [LARGE SCALE GENOMIC DNA]</scope>
    <source>
        <strain evidence="2 3">K20C18050901</strain>
    </source>
</reference>
<dbReference type="InterPro" id="IPR013211">
    <property type="entry name" value="LVIVD"/>
</dbReference>
<keyword evidence="1" id="KW-0732">Signal</keyword>
<dbReference type="RefSeq" id="WP_116851919.1">
    <property type="nucleotide sequence ID" value="NZ_QTJV01000001.1"/>
</dbReference>
<name>A0A3E1P8X3_9BACT</name>
<evidence type="ECO:0000313" key="3">
    <source>
        <dbReference type="Proteomes" id="UP000261174"/>
    </source>
</evidence>
<organism evidence="2 3">
    <name type="scientific">Chitinophaga silvisoli</name>
    <dbReference type="NCBI Taxonomy" id="2291814"/>
    <lineage>
        <taxon>Bacteria</taxon>
        <taxon>Pseudomonadati</taxon>
        <taxon>Bacteroidota</taxon>
        <taxon>Chitinophagia</taxon>
        <taxon>Chitinophagales</taxon>
        <taxon>Chitinophagaceae</taxon>
        <taxon>Chitinophaga</taxon>
    </lineage>
</organism>
<keyword evidence="3" id="KW-1185">Reference proteome</keyword>
<evidence type="ECO:0000313" key="2">
    <source>
        <dbReference type="EMBL" id="RFM36597.1"/>
    </source>
</evidence>
<comment type="caution">
    <text evidence="2">The sequence shown here is derived from an EMBL/GenBank/DDBJ whole genome shotgun (WGS) entry which is preliminary data.</text>
</comment>
<sequence>MKKIYIRYLFLLSAPLLMSTSTPVSVRYVAPYKTVAQAGIIIDGNNLFIADNADLVSYDISQPATPAEKDRQHLSAGIDSLYMYHQNLVVCRDNFYGTDVFDVSSGAFNSSGIYWPWGSCNKVALYGDKAFVTDKPGYSCTGENPDNSVRIYNINTTATPELAGSIYMENVSGMVATENTLYVSNEKDGLVVVDIPGNTVKTSFPARACYQLQIAGTRLYARTKSTLDCYDISNPQKPVLISQFPN</sequence>
<dbReference type="AlphaFoldDB" id="A0A3E1P8X3"/>
<dbReference type="SUPFAM" id="SSF63825">
    <property type="entry name" value="YWTD domain"/>
    <property type="match status" value="1"/>
</dbReference>
<dbReference type="Proteomes" id="UP000261174">
    <property type="component" value="Unassembled WGS sequence"/>
</dbReference>
<dbReference type="Pfam" id="PF08309">
    <property type="entry name" value="LVIVD"/>
    <property type="match status" value="3"/>
</dbReference>
<proteinExistence type="predicted"/>
<gene>
    <name evidence="2" type="ORF">DXN04_03605</name>
</gene>
<evidence type="ECO:0008006" key="4">
    <source>
        <dbReference type="Google" id="ProtNLM"/>
    </source>
</evidence>
<protein>
    <recommendedName>
        <fullName evidence="4">LVIVD repeat-containing protein</fullName>
    </recommendedName>
</protein>
<dbReference type="EMBL" id="QTJV01000001">
    <property type="protein sequence ID" value="RFM36597.1"/>
    <property type="molecule type" value="Genomic_DNA"/>
</dbReference>
<dbReference type="Gene3D" id="2.130.10.10">
    <property type="entry name" value="YVTN repeat-like/Quinoprotein amine dehydrogenase"/>
    <property type="match status" value="1"/>
</dbReference>
<evidence type="ECO:0000256" key="1">
    <source>
        <dbReference type="SAM" id="SignalP"/>
    </source>
</evidence>
<dbReference type="OrthoDB" id="1521841at2"/>
<feature type="signal peptide" evidence="1">
    <location>
        <begin position="1"/>
        <end position="26"/>
    </location>
</feature>
<accession>A0A3E1P8X3</accession>
<dbReference type="InterPro" id="IPR015943">
    <property type="entry name" value="WD40/YVTN_repeat-like_dom_sf"/>
</dbReference>
<feature type="chain" id="PRO_5017557021" description="LVIVD repeat-containing protein" evidence="1">
    <location>
        <begin position="27"/>
        <end position="246"/>
    </location>
</feature>